<dbReference type="InterPro" id="IPR037067">
    <property type="entry name" value="Coatomer_gsu_app_sf"/>
</dbReference>
<reference evidence="17" key="3">
    <citation type="submission" date="2025-09" db="UniProtKB">
        <authorList>
            <consortium name="Ensembl"/>
        </authorList>
    </citation>
    <scope>IDENTIFICATION</scope>
</reference>
<sequence>MIKKFDKKDEESGSGSNPFQHLEKSAVLQEARIFNETPINPRRCLHILTKIIYLLNQQTLRRMCYLTIKEMANISEDVIIVTSSLTKDMTGKEDVYRGPAIRALCRITDTTMLQAIERYMKQAIVDKVPSVSSSALVSSLHMVRMSYDVVKRWVNEAQEAASSDNIMVQYHALGLLYHLRKNDRLAVSKMLNKFTKSGLKSPFAYCMLIRIASKLLEETEGGHDSPLFDFIESCLRNKHEMVVYEAASAIVHMPNCTARELAPAVSVLQLFCSSPKAALRYAAVRTLNKVAMKHPSAVTACNLDLENLITDSNRSIATLAITTLLKTGSESSVDRLMKQISSFVSEISDEFKLISQLVMGGFEYKRAIVDCIISIIEENPDSKETGLAHLCEFIEDCEHTVLATKILHLLGKEGPRTPSPSKYIRFIFNRVVLESEAVRAAAVSALAKFGAQNDDLLPSVLVLMQRCMMDSDDEVRDRATFYMNVLQQKQKALNAAYVFNGLSVSVPGLEKSLHQYTLEPTEKPFDMKSVPLANTPITEQKTEFAPVATSKLPEKPGPTRQDIYQEQLAGIPEFQGLGPLFKSSEAVQLTEAETEYVVRCVKHTFARHMVFQFDCTNTLNDQLLQKVMVQMEPSEAYDVLHYVPAANLPYSQPGSCYSLVSLPEDDPTAVSCTFSCTLKYLVKDCDPNTGEPDDDGYDDEYVLEDLEVTVADHIQKVLKPNFAAAWDEVGDDFEKEETFALASVRTLEEAVGNIISFLGMQPCERSDKVPENKNSHILFLAGVFRGGHDVLVRSRLALADGVTMQVTVRSSDKTVVDIILASVG</sequence>
<feature type="domain" description="Coatomer gamma subunit appendage Ig-like subdomain" evidence="15">
    <location>
        <begin position="563"/>
        <end position="709"/>
    </location>
</feature>
<dbReference type="Ensembl" id="ENSELUT00000092266.1">
    <property type="protein sequence ID" value="ENSELUP00000083805.1"/>
    <property type="gene ID" value="ENSELUG00000023975.3"/>
</dbReference>
<dbReference type="FunFam" id="3.30.310.10:FF:000006">
    <property type="entry name" value="Coatomer subunit gamma"/>
    <property type="match status" value="1"/>
</dbReference>
<dbReference type="FunFam" id="1.25.10.10:FF:000071">
    <property type="entry name" value="Coatomer subunit gamma"/>
    <property type="match status" value="1"/>
</dbReference>
<evidence type="ECO:0000259" key="15">
    <source>
        <dbReference type="Pfam" id="PF08752"/>
    </source>
</evidence>
<comment type="subcellular location">
    <subcellularLocation>
        <location evidence="13">Cytoplasm</location>
    </subcellularLocation>
    <subcellularLocation>
        <location evidence="1 13">Golgi apparatus membrane</location>
        <topology evidence="1 13">Peripheral membrane protein</topology>
        <orientation evidence="1 13">Cytoplasmic side</orientation>
    </subcellularLocation>
    <subcellularLocation>
        <location evidence="13">Cytoplasmic vesicle</location>
        <location evidence="13">COPI-coated vesicle membrane</location>
        <topology evidence="13">Peripheral membrane protein</topology>
        <orientation evidence="13">Cytoplasmic side</orientation>
    </subcellularLocation>
</comment>
<dbReference type="GO" id="GO:0006888">
    <property type="term" value="P:endoplasmic reticulum to Golgi vesicle-mediated transport"/>
    <property type="evidence" value="ECO:0007669"/>
    <property type="project" value="TreeGrafter"/>
</dbReference>
<comment type="subunit">
    <text evidence="12 13">Oligomeric complex.</text>
</comment>
<dbReference type="FunFam" id="2.60.40.1480:FF:000001">
    <property type="entry name" value="Coatomer subunit gamma"/>
    <property type="match status" value="1"/>
</dbReference>
<keyword evidence="4 13" id="KW-0963">Cytoplasm</keyword>
<dbReference type="Gene3D" id="2.60.40.1480">
    <property type="entry name" value="Coatomer, gamma subunit, appendage domain"/>
    <property type="match status" value="1"/>
</dbReference>
<accession>A0AAY5K6G2</accession>
<dbReference type="SUPFAM" id="SSF55711">
    <property type="entry name" value="Subdomain of clathrin and coatomer appendage domain"/>
    <property type="match status" value="1"/>
</dbReference>
<evidence type="ECO:0000259" key="14">
    <source>
        <dbReference type="Pfam" id="PF01602"/>
    </source>
</evidence>
<keyword evidence="7 13" id="KW-0653">Protein transport</keyword>
<dbReference type="InterPro" id="IPR013041">
    <property type="entry name" value="Clathrin_app_Ig-like_sf"/>
</dbReference>
<dbReference type="InterPro" id="IPR011989">
    <property type="entry name" value="ARM-like"/>
</dbReference>
<name>A0AAY5K6G2_ESOLU</name>
<dbReference type="PANTHER" id="PTHR10261:SF0">
    <property type="entry name" value="COATOMER SUBUNIT GAMMA-2"/>
    <property type="match status" value="1"/>
</dbReference>
<dbReference type="InterPro" id="IPR009028">
    <property type="entry name" value="Coatomer/calthrin_app_sub_C"/>
</dbReference>
<dbReference type="AlphaFoldDB" id="A0AAY5K6G2"/>
<dbReference type="GO" id="GO:0005783">
    <property type="term" value="C:endoplasmic reticulum"/>
    <property type="evidence" value="ECO:0007669"/>
    <property type="project" value="TreeGrafter"/>
</dbReference>
<comment type="similarity">
    <text evidence="2 13">Belongs to the COPG family.</text>
</comment>
<dbReference type="GO" id="GO:0072384">
    <property type="term" value="P:organelle transport along microtubule"/>
    <property type="evidence" value="ECO:0007669"/>
    <property type="project" value="TreeGrafter"/>
</dbReference>
<dbReference type="GO" id="GO:0009306">
    <property type="term" value="P:protein secretion"/>
    <property type="evidence" value="ECO:0007669"/>
    <property type="project" value="TreeGrafter"/>
</dbReference>
<evidence type="ECO:0000256" key="8">
    <source>
        <dbReference type="ARBA" id="ARBA00023034"/>
    </source>
</evidence>
<dbReference type="InterPro" id="IPR012295">
    <property type="entry name" value="TBP_dom_sf"/>
</dbReference>
<evidence type="ECO:0000256" key="13">
    <source>
        <dbReference type="PIRNR" id="PIRNR037093"/>
    </source>
</evidence>
<comment type="function">
    <text evidence="11 13">The coatomer is a cytosolic protein complex that binds to dilysine motifs and reversibly associates with Golgi non-clathrin-coated vesicles, which further mediate biosynthetic protein transport from the ER, via the Golgi up to the trans Golgi network. Coatomer complex is required for budding from Golgi membranes, and is essential for the retrograde Golgi-to-ER transport of dilysine-tagged proteins.</text>
</comment>
<dbReference type="Gene3D" id="3.30.310.10">
    <property type="entry name" value="TATA-Binding Protein"/>
    <property type="match status" value="1"/>
</dbReference>
<dbReference type="InterPro" id="IPR032154">
    <property type="entry name" value="Coatomer_g_Cpla"/>
</dbReference>
<evidence type="ECO:0000256" key="11">
    <source>
        <dbReference type="ARBA" id="ARBA00025536"/>
    </source>
</evidence>
<evidence type="ECO:0000313" key="18">
    <source>
        <dbReference type="Proteomes" id="UP000265140"/>
    </source>
</evidence>
<dbReference type="InterPro" id="IPR016024">
    <property type="entry name" value="ARM-type_fold"/>
</dbReference>
<dbReference type="PIRSF" id="PIRSF037093">
    <property type="entry name" value="Coatomer_gamma_subunit"/>
    <property type="match status" value="1"/>
</dbReference>
<dbReference type="PANTHER" id="PTHR10261">
    <property type="entry name" value="COATOMER SUBUNIT GAMMA"/>
    <property type="match status" value="1"/>
</dbReference>
<keyword evidence="6 13" id="KW-0931">ER-Golgi transport</keyword>
<dbReference type="Proteomes" id="UP000265140">
    <property type="component" value="Chromosome 23"/>
</dbReference>
<evidence type="ECO:0000313" key="17">
    <source>
        <dbReference type="Ensembl" id="ENSELUP00000083805.1"/>
    </source>
</evidence>
<keyword evidence="5" id="KW-0677">Repeat</keyword>
<feature type="domain" description="Coatomer subunit gamma C-terminal" evidence="16">
    <location>
        <begin position="711"/>
        <end position="823"/>
    </location>
</feature>
<dbReference type="InterPro" id="IPR017106">
    <property type="entry name" value="Coatomer_gsu"/>
</dbReference>
<dbReference type="GO" id="GO:0005198">
    <property type="term" value="F:structural molecule activity"/>
    <property type="evidence" value="ECO:0007669"/>
    <property type="project" value="InterPro"/>
</dbReference>
<keyword evidence="18" id="KW-1185">Reference proteome</keyword>
<dbReference type="Pfam" id="PF16381">
    <property type="entry name" value="Coatomer_g_Cpla"/>
    <property type="match status" value="1"/>
</dbReference>
<organism evidence="17 18">
    <name type="scientific">Esox lucius</name>
    <name type="common">Northern pike</name>
    <dbReference type="NCBI Taxonomy" id="8010"/>
    <lineage>
        <taxon>Eukaryota</taxon>
        <taxon>Metazoa</taxon>
        <taxon>Chordata</taxon>
        <taxon>Craniata</taxon>
        <taxon>Vertebrata</taxon>
        <taxon>Euteleostomi</taxon>
        <taxon>Actinopterygii</taxon>
        <taxon>Neopterygii</taxon>
        <taxon>Teleostei</taxon>
        <taxon>Protacanthopterygii</taxon>
        <taxon>Esociformes</taxon>
        <taxon>Esocidae</taxon>
        <taxon>Esox</taxon>
    </lineage>
</organism>
<protein>
    <recommendedName>
        <fullName evidence="13">Coatomer subunit gamma</fullName>
    </recommendedName>
</protein>
<proteinExistence type="inferred from homology"/>
<keyword evidence="8 13" id="KW-0333">Golgi apparatus</keyword>
<evidence type="ECO:0000256" key="10">
    <source>
        <dbReference type="ARBA" id="ARBA00023329"/>
    </source>
</evidence>
<evidence type="ECO:0000259" key="16">
    <source>
        <dbReference type="Pfam" id="PF16381"/>
    </source>
</evidence>
<dbReference type="GO" id="GO:0030126">
    <property type="term" value="C:COPI vesicle coat"/>
    <property type="evidence" value="ECO:0007669"/>
    <property type="project" value="InterPro"/>
</dbReference>
<dbReference type="InterPro" id="IPR013040">
    <property type="entry name" value="Coatomer_gsu_app_Ig-like_dom"/>
</dbReference>
<dbReference type="GeneTree" id="ENSGT00390000016313"/>
<feature type="domain" description="Clathrin/coatomer adaptor adaptin-like N-terminal" evidence="14">
    <location>
        <begin position="360"/>
        <end position="489"/>
    </location>
</feature>
<feature type="domain" description="Clathrin/coatomer adaptor adaptin-like N-terminal" evidence="14">
    <location>
        <begin position="51"/>
        <end position="352"/>
    </location>
</feature>
<dbReference type="FunFam" id="1.25.10.10:FF:000038">
    <property type="entry name" value="Coatomer subunit gamma"/>
    <property type="match status" value="1"/>
</dbReference>
<keyword evidence="10 13" id="KW-0968">Cytoplasmic vesicle</keyword>
<dbReference type="GO" id="GO:0000139">
    <property type="term" value="C:Golgi membrane"/>
    <property type="evidence" value="ECO:0007669"/>
    <property type="project" value="UniProtKB-SubCell"/>
</dbReference>
<keyword evidence="3 13" id="KW-0813">Transport</keyword>
<dbReference type="SUPFAM" id="SSF48371">
    <property type="entry name" value="ARM repeat"/>
    <property type="match status" value="1"/>
</dbReference>
<evidence type="ECO:0000256" key="3">
    <source>
        <dbReference type="ARBA" id="ARBA00022448"/>
    </source>
</evidence>
<dbReference type="GO" id="GO:0006891">
    <property type="term" value="P:intra-Golgi vesicle-mediated transport"/>
    <property type="evidence" value="ECO:0007669"/>
    <property type="project" value="TreeGrafter"/>
</dbReference>
<dbReference type="SUPFAM" id="SSF49348">
    <property type="entry name" value="Clathrin adaptor appendage domain"/>
    <property type="match status" value="1"/>
</dbReference>
<dbReference type="InterPro" id="IPR002553">
    <property type="entry name" value="Clathrin/coatomer_adapt-like_N"/>
</dbReference>
<evidence type="ECO:0000256" key="6">
    <source>
        <dbReference type="ARBA" id="ARBA00022892"/>
    </source>
</evidence>
<dbReference type="GO" id="GO:0005793">
    <property type="term" value="C:endoplasmic reticulum-Golgi intermediate compartment"/>
    <property type="evidence" value="ECO:0007669"/>
    <property type="project" value="TreeGrafter"/>
</dbReference>
<dbReference type="Gene3D" id="1.25.10.10">
    <property type="entry name" value="Leucine-rich Repeat Variant"/>
    <property type="match status" value="2"/>
</dbReference>
<evidence type="ECO:0000256" key="4">
    <source>
        <dbReference type="ARBA" id="ARBA00022490"/>
    </source>
</evidence>
<reference evidence="17 18" key="1">
    <citation type="submission" date="2020-02" db="EMBL/GenBank/DDBJ databases">
        <title>Esox lucius (northern pike) genome, fEsoLuc1, primary haplotype.</title>
        <authorList>
            <person name="Myers G."/>
            <person name="Karagic N."/>
            <person name="Meyer A."/>
            <person name="Pippel M."/>
            <person name="Reichard M."/>
            <person name="Winkler S."/>
            <person name="Tracey A."/>
            <person name="Sims Y."/>
            <person name="Howe K."/>
            <person name="Rhie A."/>
            <person name="Formenti G."/>
            <person name="Durbin R."/>
            <person name="Fedrigo O."/>
            <person name="Jarvis E.D."/>
        </authorList>
    </citation>
    <scope>NUCLEOTIDE SEQUENCE [LARGE SCALE GENOMIC DNA]</scope>
</reference>
<evidence type="ECO:0000256" key="7">
    <source>
        <dbReference type="ARBA" id="ARBA00022927"/>
    </source>
</evidence>
<dbReference type="Pfam" id="PF08752">
    <property type="entry name" value="COP-gamma_platf"/>
    <property type="match status" value="1"/>
</dbReference>
<evidence type="ECO:0000256" key="9">
    <source>
        <dbReference type="ARBA" id="ARBA00023136"/>
    </source>
</evidence>
<evidence type="ECO:0000256" key="2">
    <source>
        <dbReference type="ARBA" id="ARBA00010720"/>
    </source>
</evidence>
<reference evidence="17" key="2">
    <citation type="submission" date="2025-08" db="UniProtKB">
        <authorList>
            <consortium name="Ensembl"/>
        </authorList>
    </citation>
    <scope>IDENTIFICATION</scope>
</reference>
<dbReference type="Pfam" id="PF01602">
    <property type="entry name" value="Adaptin_N"/>
    <property type="match status" value="2"/>
</dbReference>
<evidence type="ECO:0000256" key="5">
    <source>
        <dbReference type="ARBA" id="ARBA00022737"/>
    </source>
</evidence>
<gene>
    <name evidence="17" type="primary">COPG2</name>
</gene>
<evidence type="ECO:0000256" key="1">
    <source>
        <dbReference type="ARBA" id="ARBA00004255"/>
    </source>
</evidence>
<evidence type="ECO:0000256" key="12">
    <source>
        <dbReference type="ARBA" id="ARBA00062914"/>
    </source>
</evidence>
<dbReference type="GO" id="GO:0006886">
    <property type="term" value="P:intracellular protein transport"/>
    <property type="evidence" value="ECO:0007669"/>
    <property type="project" value="InterPro"/>
</dbReference>
<keyword evidence="9 13" id="KW-0472">Membrane</keyword>